<name>B8HUL1_CYAP4</name>
<dbReference type="SUPFAM" id="SSF54373">
    <property type="entry name" value="FAD-linked reductases, C-terminal domain"/>
    <property type="match status" value="1"/>
</dbReference>
<protein>
    <submittedName>
        <fullName evidence="2">Amine oxidase</fullName>
    </submittedName>
</protein>
<reference evidence="2" key="1">
    <citation type="submission" date="2009-01" db="EMBL/GenBank/DDBJ databases">
        <title>Complete sequence of chromosome Cyanothece sp. PCC 7425.</title>
        <authorList>
            <consortium name="US DOE Joint Genome Institute"/>
            <person name="Lucas S."/>
            <person name="Copeland A."/>
            <person name="Lapidus A."/>
            <person name="Glavina del Rio T."/>
            <person name="Dalin E."/>
            <person name="Tice H."/>
            <person name="Bruce D."/>
            <person name="Goodwin L."/>
            <person name="Pitluck S."/>
            <person name="Sims D."/>
            <person name="Meineke L."/>
            <person name="Brettin T."/>
            <person name="Detter J.C."/>
            <person name="Han C."/>
            <person name="Larimer F."/>
            <person name="Land M."/>
            <person name="Hauser L."/>
            <person name="Kyrpides N."/>
            <person name="Ovchinnikova G."/>
            <person name="Liberton M."/>
            <person name="Stoeckel J."/>
            <person name="Banerjee A."/>
            <person name="Singh A."/>
            <person name="Page L."/>
            <person name="Sato H."/>
            <person name="Zhao L."/>
            <person name="Sherman L."/>
            <person name="Pakrasi H."/>
            <person name="Richardson P."/>
        </authorList>
    </citation>
    <scope>NUCLEOTIDE SEQUENCE</scope>
    <source>
        <strain evidence="2">PCC 7425</strain>
    </source>
</reference>
<evidence type="ECO:0000259" key="1">
    <source>
        <dbReference type="Pfam" id="PF01593"/>
    </source>
</evidence>
<dbReference type="PANTHER" id="PTHR10742">
    <property type="entry name" value="FLAVIN MONOAMINE OXIDASE"/>
    <property type="match status" value="1"/>
</dbReference>
<dbReference type="PROSITE" id="PS51318">
    <property type="entry name" value="TAT"/>
    <property type="match status" value="1"/>
</dbReference>
<dbReference type="Gene3D" id="3.90.660.10">
    <property type="match status" value="2"/>
</dbReference>
<dbReference type="Gene3D" id="3.40.50.720">
    <property type="entry name" value="NAD(P)-binding Rossmann-like Domain"/>
    <property type="match status" value="1"/>
</dbReference>
<gene>
    <name evidence="2" type="ordered locus">Cyan7425_3896</name>
</gene>
<dbReference type="Pfam" id="PF01593">
    <property type="entry name" value="Amino_oxidase"/>
    <property type="match status" value="1"/>
</dbReference>
<proteinExistence type="predicted"/>
<dbReference type="HOGENOM" id="CLU_004498_8_3_3"/>
<dbReference type="OrthoDB" id="547674at2"/>
<dbReference type="EMBL" id="CP001344">
    <property type="protein sequence ID" value="ACL46213.1"/>
    <property type="molecule type" value="Genomic_DNA"/>
</dbReference>
<dbReference type="InterPro" id="IPR002937">
    <property type="entry name" value="Amino_oxidase"/>
</dbReference>
<dbReference type="AlphaFoldDB" id="B8HUL1"/>
<dbReference type="STRING" id="395961.Cyan7425_3896"/>
<dbReference type="InterPro" id="IPR036188">
    <property type="entry name" value="FAD/NAD-bd_sf"/>
</dbReference>
<dbReference type="InterPro" id="IPR006311">
    <property type="entry name" value="TAT_signal"/>
</dbReference>
<dbReference type="Gene3D" id="3.50.50.60">
    <property type="entry name" value="FAD/NAD(P)-binding domain"/>
    <property type="match status" value="1"/>
</dbReference>
<dbReference type="eggNOG" id="COG1231">
    <property type="taxonomic scope" value="Bacteria"/>
</dbReference>
<dbReference type="KEGG" id="cyn:Cyan7425_3896"/>
<dbReference type="SUPFAM" id="SSF51905">
    <property type="entry name" value="FAD/NAD(P)-binding domain"/>
    <property type="match status" value="1"/>
</dbReference>
<dbReference type="PANTHER" id="PTHR10742:SF342">
    <property type="entry name" value="AMINE OXIDASE"/>
    <property type="match status" value="1"/>
</dbReference>
<evidence type="ECO:0000313" key="2">
    <source>
        <dbReference type="EMBL" id="ACL46213.1"/>
    </source>
</evidence>
<dbReference type="GO" id="GO:0001716">
    <property type="term" value="F:L-amino-acid oxidase activity"/>
    <property type="evidence" value="ECO:0007669"/>
    <property type="project" value="TreeGrafter"/>
</dbReference>
<dbReference type="GO" id="GO:0009063">
    <property type="term" value="P:amino acid catabolic process"/>
    <property type="evidence" value="ECO:0007669"/>
    <property type="project" value="TreeGrafter"/>
</dbReference>
<dbReference type="InterPro" id="IPR050281">
    <property type="entry name" value="Flavin_monoamine_oxidase"/>
</dbReference>
<feature type="domain" description="Amine oxidase" evidence="1">
    <location>
        <begin position="72"/>
        <end position="631"/>
    </location>
</feature>
<organism evidence="2">
    <name type="scientific">Cyanothece sp. (strain PCC 7425 / ATCC 29141)</name>
    <dbReference type="NCBI Taxonomy" id="395961"/>
    <lineage>
        <taxon>Bacteria</taxon>
        <taxon>Bacillati</taxon>
        <taxon>Cyanobacteriota</taxon>
        <taxon>Cyanophyceae</taxon>
        <taxon>Gomontiellales</taxon>
        <taxon>Cyanothecaceae</taxon>
        <taxon>Cyanothece</taxon>
    </lineage>
</organism>
<sequence length="638" mass="71853">MGKRKYISVSGVPVTRRQFLLALGGLGGAAVLHHALVSLGLVESSYARAQSPRFPVGNIGKGKKVIVIGAGLTGICTAYLLANRGFKVQVFEANGRMGGRSFTVRPGDRLHEVGEEVQICNFIPSSSGATPYLNAGPGRIPHHHERVLKYCRTFKVALEPFIFLSTSNRFQSNTFNGGKPVLFRQLQSSLHYEMAEILAKTPGTQLDQAFDQVLTEDDFVRMFIDDYALNSLSTAERRQILRAFFAGHFGHYTDSLPKQPSPLSNLRNRFIAESSRFGSDFSDQEPAWAGLHEGYPLPLIELEEILRSGFWDGEVFNPLRYEWQNSMLQPVGGMDMIWKAFLEQPVLGNKKVKDLVVVNRPVTEIVPSNDCVIVAYQGGNEKADFCISTITPHQLSKVIRNASKEYKTCLNAFSYLPATKVGCQTKDRFWEVGDGPIYQPGKEAIYGGISWIKADLPADLWQALMKERKEGKVLNREDFRRLYAQADVNSRSNQWSTLISQVWYPSIEFHSERGVLTAAYNRGRSARIFGSLSPQDRIELALMGGDKLHSEYHDHIRRESALVVAWQNMPYFEGGWDNYTARMPATRPYYEMLNRKFNPYMNVYCAGDYMSYLPGWMEGALSSAELVCDQICEKVQYS</sequence>
<accession>B8HUL1</accession>